<dbReference type="InterPro" id="IPR014757">
    <property type="entry name" value="Tscrpt_reg_IclR_C"/>
</dbReference>
<dbReference type="KEGG" id="drg:H9K76_01265"/>
<evidence type="ECO:0000256" key="2">
    <source>
        <dbReference type="ARBA" id="ARBA00023125"/>
    </source>
</evidence>
<dbReference type="SUPFAM" id="SSF46785">
    <property type="entry name" value="Winged helix' DNA-binding domain"/>
    <property type="match status" value="1"/>
</dbReference>
<organism evidence="7 8">
    <name type="scientific">Diaphorobacter ruginosibacter</name>
    <dbReference type="NCBI Taxonomy" id="1715720"/>
    <lineage>
        <taxon>Bacteria</taxon>
        <taxon>Pseudomonadati</taxon>
        <taxon>Pseudomonadota</taxon>
        <taxon>Betaproteobacteria</taxon>
        <taxon>Burkholderiales</taxon>
        <taxon>Comamonadaceae</taxon>
        <taxon>Diaphorobacter</taxon>
    </lineage>
</organism>
<dbReference type="InterPro" id="IPR036388">
    <property type="entry name" value="WH-like_DNA-bd_sf"/>
</dbReference>
<dbReference type="SMART" id="SM00346">
    <property type="entry name" value="HTH_ICLR"/>
    <property type="match status" value="1"/>
</dbReference>
<dbReference type="PANTHER" id="PTHR30136:SF8">
    <property type="entry name" value="TRANSCRIPTIONAL REGULATORY PROTEIN"/>
    <property type="match status" value="1"/>
</dbReference>
<name>A0A7G9RPN7_9BURK</name>
<feature type="domain" description="HTH iclR-type" evidence="5">
    <location>
        <begin position="35"/>
        <end position="96"/>
    </location>
</feature>
<feature type="domain" description="IclR-ED" evidence="6">
    <location>
        <begin position="97"/>
        <end position="259"/>
    </location>
</feature>
<feature type="region of interest" description="Disordered" evidence="4">
    <location>
        <begin position="1"/>
        <end position="34"/>
    </location>
</feature>
<dbReference type="Pfam" id="PF09339">
    <property type="entry name" value="HTH_IclR"/>
    <property type="match status" value="1"/>
</dbReference>
<dbReference type="InterPro" id="IPR050707">
    <property type="entry name" value="HTH_MetabolicPath_Reg"/>
</dbReference>
<gene>
    <name evidence="7" type="ORF">H9K76_01265</name>
</gene>
<dbReference type="PANTHER" id="PTHR30136">
    <property type="entry name" value="HELIX-TURN-HELIX TRANSCRIPTIONAL REGULATOR, ICLR FAMILY"/>
    <property type="match status" value="1"/>
</dbReference>
<dbReference type="InterPro" id="IPR029016">
    <property type="entry name" value="GAF-like_dom_sf"/>
</dbReference>
<dbReference type="PROSITE" id="PS51077">
    <property type="entry name" value="HTH_ICLR"/>
    <property type="match status" value="1"/>
</dbReference>
<dbReference type="InterPro" id="IPR005471">
    <property type="entry name" value="Tscrpt_reg_IclR_N"/>
</dbReference>
<evidence type="ECO:0000259" key="5">
    <source>
        <dbReference type="PROSITE" id="PS51077"/>
    </source>
</evidence>
<dbReference type="Gene3D" id="3.30.450.40">
    <property type="match status" value="2"/>
</dbReference>
<evidence type="ECO:0000256" key="4">
    <source>
        <dbReference type="SAM" id="MobiDB-lite"/>
    </source>
</evidence>
<dbReference type="SUPFAM" id="SSF55781">
    <property type="entry name" value="GAF domain-like"/>
    <property type="match status" value="1"/>
</dbReference>
<dbReference type="GO" id="GO:0045892">
    <property type="term" value="P:negative regulation of DNA-templated transcription"/>
    <property type="evidence" value="ECO:0007669"/>
    <property type="project" value="TreeGrafter"/>
</dbReference>
<dbReference type="GO" id="GO:0003700">
    <property type="term" value="F:DNA-binding transcription factor activity"/>
    <property type="evidence" value="ECO:0007669"/>
    <property type="project" value="TreeGrafter"/>
</dbReference>
<keyword evidence="3" id="KW-0804">Transcription</keyword>
<accession>A0A7G9RPN7</accession>
<sequence length="261" mass="27389">MSPRKTAQVVPPDETELPSIESGSAEPEAGKSPTVQSVEVAVQVLDGIADNNGLVRVNELARQLGMTKARVSRHMQTLLNLGLVARSPHEGYTFGWKLLQLGRAALQDSTLVDVAKPHMVRLRDEVNQTVILSVPAANGSVVLACVESLDITPVTVRIASMLVPPASPAGRLSLAYQPGLGRPAKSPLKHWPGFGAEYELDTGRGFGGVAAPVLDDRNNMVAAISIVAPSTALRPKPAASLVAALARCTAGIKAEYIGTTP</sequence>
<evidence type="ECO:0000256" key="3">
    <source>
        <dbReference type="ARBA" id="ARBA00023163"/>
    </source>
</evidence>
<evidence type="ECO:0000313" key="7">
    <source>
        <dbReference type="EMBL" id="QNN57562.1"/>
    </source>
</evidence>
<dbReference type="Proteomes" id="UP000515811">
    <property type="component" value="Chromosome"/>
</dbReference>
<dbReference type="PROSITE" id="PS51078">
    <property type="entry name" value="ICLR_ED"/>
    <property type="match status" value="1"/>
</dbReference>
<dbReference type="InterPro" id="IPR011991">
    <property type="entry name" value="ArsR-like_HTH"/>
</dbReference>
<dbReference type="AlphaFoldDB" id="A0A7G9RPN7"/>
<protein>
    <submittedName>
        <fullName evidence="7">IclR family transcriptional regulator</fullName>
    </submittedName>
</protein>
<dbReference type="InterPro" id="IPR036390">
    <property type="entry name" value="WH_DNA-bd_sf"/>
</dbReference>
<dbReference type="Gene3D" id="1.10.10.10">
    <property type="entry name" value="Winged helix-like DNA-binding domain superfamily/Winged helix DNA-binding domain"/>
    <property type="match status" value="1"/>
</dbReference>
<evidence type="ECO:0000259" key="6">
    <source>
        <dbReference type="PROSITE" id="PS51078"/>
    </source>
</evidence>
<keyword evidence="8" id="KW-1185">Reference proteome</keyword>
<keyword evidence="1" id="KW-0805">Transcription regulation</keyword>
<dbReference type="EMBL" id="CP060714">
    <property type="protein sequence ID" value="QNN57562.1"/>
    <property type="molecule type" value="Genomic_DNA"/>
</dbReference>
<reference evidence="7 8" key="1">
    <citation type="submission" date="2020-08" db="EMBL/GenBank/DDBJ databases">
        <title>Genome sequence of Diaphorobacter ruginosibacter DSM 27467T.</title>
        <authorList>
            <person name="Hyun D.-W."/>
            <person name="Bae J.-W."/>
        </authorList>
    </citation>
    <scope>NUCLEOTIDE SEQUENCE [LARGE SCALE GENOMIC DNA]</scope>
    <source>
        <strain evidence="7 8">DSM 27467</strain>
    </source>
</reference>
<keyword evidence="2" id="KW-0238">DNA-binding</keyword>
<dbReference type="CDD" id="cd00090">
    <property type="entry name" value="HTH_ARSR"/>
    <property type="match status" value="1"/>
</dbReference>
<proteinExistence type="predicted"/>
<evidence type="ECO:0000256" key="1">
    <source>
        <dbReference type="ARBA" id="ARBA00023015"/>
    </source>
</evidence>
<dbReference type="RefSeq" id="WP_187597810.1">
    <property type="nucleotide sequence ID" value="NZ_CP060714.1"/>
</dbReference>
<evidence type="ECO:0000313" key="8">
    <source>
        <dbReference type="Proteomes" id="UP000515811"/>
    </source>
</evidence>
<dbReference type="GO" id="GO:0003677">
    <property type="term" value="F:DNA binding"/>
    <property type="evidence" value="ECO:0007669"/>
    <property type="project" value="UniProtKB-KW"/>
</dbReference>